<dbReference type="EMBL" id="CM046109">
    <property type="protein sequence ID" value="KAI8441892.1"/>
    <property type="molecule type" value="Genomic_DNA"/>
</dbReference>
<gene>
    <name evidence="1" type="ORF">MSG28_005573</name>
</gene>
<accession>A0ACC0KZG9</accession>
<sequence length="144" mass="15976">MSNLSNEPHDTCANKTATETPGPPTLNDNLTPHYQSSNTDLESLGRTPPVSRHFNRHKQKETNEDCGSTKRTDPSTPQSNGRMQASLPALQQIAEAIYINSSGNERWKPPESKKDCLTKELNVKCGGWGSYVKASRLKLLKRLV</sequence>
<reference evidence="1 2" key="1">
    <citation type="journal article" date="2022" name="Genome Biol. Evol.">
        <title>The Spruce Budworm Genome: Reconstructing the Evolutionary History of Antifreeze Proteins.</title>
        <authorList>
            <person name="Beliveau C."/>
            <person name="Gagne P."/>
            <person name="Picq S."/>
            <person name="Vernygora O."/>
            <person name="Keeling C.I."/>
            <person name="Pinkney K."/>
            <person name="Doucet D."/>
            <person name="Wen F."/>
            <person name="Johnston J.S."/>
            <person name="Maaroufi H."/>
            <person name="Boyle B."/>
            <person name="Laroche J."/>
            <person name="Dewar K."/>
            <person name="Juretic N."/>
            <person name="Blackburn G."/>
            <person name="Nisole A."/>
            <person name="Brunet B."/>
            <person name="Brandao M."/>
            <person name="Lumley L."/>
            <person name="Duan J."/>
            <person name="Quan G."/>
            <person name="Lucarotti C.J."/>
            <person name="Roe A.D."/>
            <person name="Sperling F.A.H."/>
            <person name="Levesque R.C."/>
            <person name="Cusson M."/>
        </authorList>
    </citation>
    <scope>NUCLEOTIDE SEQUENCE [LARGE SCALE GENOMIC DNA]</scope>
    <source>
        <strain evidence="1">Glfc:IPQL:Cfum</strain>
    </source>
</reference>
<protein>
    <submittedName>
        <fullName evidence="1">Uncharacterized protein</fullName>
    </submittedName>
</protein>
<keyword evidence="2" id="KW-1185">Reference proteome</keyword>
<evidence type="ECO:0000313" key="2">
    <source>
        <dbReference type="Proteomes" id="UP001064048"/>
    </source>
</evidence>
<organism evidence="1 2">
    <name type="scientific">Choristoneura fumiferana</name>
    <name type="common">Spruce budworm moth</name>
    <name type="synonym">Archips fumiferana</name>
    <dbReference type="NCBI Taxonomy" id="7141"/>
    <lineage>
        <taxon>Eukaryota</taxon>
        <taxon>Metazoa</taxon>
        <taxon>Ecdysozoa</taxon>
        <taxon>Arthropoda</taxon>
        <taxon>Hexapoda</taxon>
        <taxon>Insecta</taxon>
        <taxon>Pterygota</taxon>
        <taxon>Neoptera</taxon>
        <taxon>Endopterygota</taxon>
        <taxon>Lepidoptera</taxon>
        <taxon>Glossata</taxon>
        <taxon>Ditrysia</taxon>
        <taxon>Tortricoidea</taxon>
        <taxon>Tortricidae</taxon>
        <taxon>Tortricinae</taxon>
        <taxon>Choristoneura</taxon>
    </lineage>
</organism>
<name>A0ACC0KZG9_CHOFU</name>
<evidence type="ECO:0000313" key="1">
    <source>
        <dbReference type="EMBL" id="KAI8441892.1"/>
    </source>
</evidence>
<comment type="caution">
    <text evidence="1">The sequence shown here is derived from an EMBL/GenBank/DDBJ whole genome shotgun (WGS) entry which is preliminary data.</text>
</comment>
<proteinExistence type="predicted"/>
<dbReference type="Proteomes" id="UP001064048">
    <property type="component" value="Chromosome 9"/>
</dbReference>